<protein>
    <submittedName>
        <fullName evidence="2">Uncharacterized protein</fullName>
    </submittedName>
</protein>
<evidence type="ECO:0000256" key="1">
    <source>
        <dbReference type="SAM" id="MobiDB-lite"/>
    </source>
</evidence>
<dbReference type="EMBL" id="BT148803">
    <property type="protein sequence ID" value="AFK48597.1"/>
    <property type="molecule type" value="mRNA"/>
</dbReference>
<accession>I3T7V5</accession>
<dbReference type="AlphaFoldDB" id="I3T7V5"/>
<reference evidence="2" key="1">
    <citation type="submission" date="2012-05" db="EMBL/GenBank/DDBJ databases">
        <authorList>
            <person name="Krishnakumar V."/>
            <person name="Cheung F."/>
            <person name="Xiao Y."/>
            <person name="Chan A."/>
            <person name="Moskal W.A."/>
            <person name="Town C.D."/>
        </authorList>
    </citation>
    <scope>NUCLEOTIDE SEQUENCE</scope>
</reference>
<feature type="compositionally biased region" description="Basic and acidic residues" evidence="1">
    <location>
        <begin position="84"/>
        <end position="94"/>
    </location>
</feature>
<name>I3T7V5_LOTJA</name>
<feature type="region of interest" description="Disordered" evidence="1">
    <location>
        <begin position="63"/>
        <end position="94"/>
    </location>
</feature>
<organism evidence="2">
    <name type="scientific">Lotus japonicus</name>
    <name type="common">Lotus corniculatus var. japonicus</name>
    <dbReference type="NCBI Taxonomy" id="34305"/>
    <lineage>
        <taxon>Eukaryota</taxon>
        <taxon>Viridiplantae</taxon>
        <taxon>Streptophyta</taxon>
        <taxon>Embryophyta</taxon>
        <taxon>Tracheophyta</taxon>
        <taxon>Spermatophyta</taxon>
        <taxon>Magnoliopsida</taxon>
        <taxon>eudicotyledons</taxon>
        <taxon>Gunneridae</taxon>
        <taxon>Pentapetalae</taxon>
        <taxon>rosids</taxon>
        <taxon>fabids</taxon>
        <taxon>Fabales</taxon>
        <taxon>Fabaceae</taxon>
        <taxon>Papilionoideae</taxon>
        <taxon>50 kb inversion clade</taxon>
        <taxon>NPAAA clade</taxon>
        <taxon>Hologalegina</taxon>
        <taxon>robinioid clade</taxon>
        <taxon>Loteae</taxon>
        <taxon>Lotus</taxon>
    </lineage>
</organism>
<proteinExistence type="evidence at transcript level"/>
<evidence type="ECO:0000313" key="2">
    <source>
        <dbReference type="EMBL" id="AFK48597.1"/>
    </source>
</evidence>
<sequence length="94" mass="10572">MIAAPSSSFFSFFPSRCSTHTHHMSHHLHVFLLTMAVMSSQEATTRRPAPQGTRTAPLIKLHHPYHDKETPSPCHFTSSCGYGQRDRLATKPKN</sequence>